<reference evidence="1 2" key="2">
    <citation type="submission" date="2019-09" db="EMBL/GenBank/DDBJ databases">
        <title>Complete Genome Sequence and Methylome Analysis of free living Spirochaetas.</title>
        <authorList>
            <person name="Leshcheva N."/>
            <person name="Mikheeva N."/>
        </authorList>
    </citation>
    <scope>NUCLEOTIDE SEQUENCE [LARGE SCALE GENOMIC DNA]</scope>
    <source>
        <strain evidence="1 2">P</strain>
    </source>
</reference>
<dbReference type="RefSeq" id="WP_149568655.1">
    <property type="nucleotide sequence ID" value="NZ_CP035807.1"/>
</dbReference>
<organism evidence="1 2">
    <name type="scientific">Thiospirochaeta perfilievii</name>
    <dbReference type="NCBI Taxonomy" id="252967"/>
    <lineage>
        <taxon>Bacteria</taxon>
        <taxon>Pseudomonadati</taxon>
        <taxon>Spirochaetota</taxon>
        <taxon>Spirochaetia</taxon>
        <taxon>Spirochaetales</taxon>
        <taxon>Spirochaetaceae</taxon>
        <taxon>Thiospirochaeta</taxon>
    </lineage>
</organism>
<evidence type="ECO:0008006" key="3">
    <source>
        <dbReference type="Google" id="ProtNLM"/>
    </source>
</evidence>
<dbReference type="PROSITE" id="PS51257">
    <property type="entry name" value="PROKAR_LIPOPROTEIN"/>
    <property type="match status" value="1"/>
</dbReference>
<dbReference type="KEGG" id="sper:EW093_12070"/>
<sequence>MDLKINKQLKIVVLGLFLMLLSACYGEMMPFSATLKVKNCNNSGIPGLKISYKNSSDDSVWVDLGFSDINGEYRFSTLNYNNEKYQFLIEDTDACENIGYYKTKSVNLEDDLENIILLEKP</sequence>
<evidence type="ECO:0000313" key="2">
    <source>
        <dbReference type="Proteomes" id="UP000323824"/>
    </source>
</evidence>
<reference evidence="1 2" key="1">
    <citation type="submission" date="2019-02" db="EMBL/GenBank/DDBJ databases">
        <authorList>
            <person name="Fomenkov A."/>
            <person name="Dubinina G."/>
            <person name="Grabovich M."/>
            <person name="Vincze T."/>
            <person name="Roberts R.J."/>
        </authorList>
    </citation>
    <scope>NUCLEOTIDE SEQUENCE [LARGE SCALE GENOMIC DNA]</scope>
    <source>
        <strain evidence="1 2">P</strain>
    </source>
</reference>
<evidence type="ECO:0000313" key="1">
    <source>
        <dbReference type="EMBL" id="QEN05417.1"/>
    </source>
</evidence>
<dbReference type="Proteomes" id="UP000323824">
    <property type="component" value="Chromosome"/>
</dbReference>
<dbReference type="AlphaFoldDB" id="A0A5C1QDG3"/>
<accession>A0A5C1QDG3</accession>
<protein>
    <recommendedName>
        <fullName evidence="3">Carboxypeptidase regulatory-like domain-containing protein</fullName>
    </recommendedName>
</protein>
<name>A0A5C1QDG3_9SPIO</name>
<gene>
    <name evidence="1" type="ORF">EW093_12070</name>
</gene>
<proteinExistence type="predicted"/>
<dbReference type="EMBL" id="CP035807">
    <property type="protein sequence ID" value="QEN05417.1"/>
    <property type="molecule type" value="Genomic_DNA"/>
</dbReference>
<keyword evidence="2" id="KW-1185">Reference proteome</keyword>